<dbReference type="PROSITE" id="PS50893">
    <property type="entry name" value="ABC_TRANSPORTER_2"/>
    <property type="match status" value="1"/>
</dbReference>
<gene>
    <name evidence="5" type="ordered locus">Amuc_0160</name>
</gene>
<dbReference type="Gene3D" id="3.40.50.300">
    <property type="entry name" value="P-loop containing nucleotide triphosphate hydrolases"/>
    <property type="match status" value="1"/>
</dbReference>
<dbReference type="RefSeq" id="WP_012419219.1">
    <property type="nucleotide sequence ID" value="NC_010655.1"/>
</dbReference>
<reference evidence="6" key="1">
    <citation type="journal article" date="2011" name="PLoS ONE">
        <title>The genome of Akkermansia muciniphila, a dedicated intestinal mucin degrader, and its use in exploring intestinal metagenomes.</title>
        <authorList>
            <person name="van Passel M.W."/>
            <person name="Kant R."/>
            <person name="Zoetendal E.G."/>
            <person name="Plugge C.M."/>
            <person name="Derrien M."/>
            <person name="Malfatti S.A."/>
            <person name="Chain P.S."/>
            <person name="Woyke T."/>
            <person name="Palva A."/>
            <person name="de Vos W.M."/>
            <person name="Smidt H."/>
        </authorList>
    </citation>
    <scope>NUCLEOTIDE SEQUENCE [LARGE SCALE GENOMIC DNA]</scope>
    <source>
        <strain evidence="6">ATCC BAA-835 / DSM 22959 / JCM 33894 / BCRC 81048 / CCUG 64013 / CIP 107961 / Muc</strain>
    </source>
</reference>
<dbReference type="GO" id="GO:0016887">
    <property type="term" value="F:ATP hydrolysis activity"/>
    <property type="evidence" value="ECO:0007669"/>
    <property type="project" value="InterPro"/>
</dbReference>
<keyword evidence="6" id="KW-1185">Reference proteome</keyword>
<dbReference type="InterPro" id="IPR003439">
    <property type="entry name" value="ABC_transporter-like_ATP-bd"/>
</dbReference>
<evidence type="ECO:0000256" key="3">
    <source>
        <dbReference type="ARBA" id="ARBA00022840"/>
    </source>
</evidence>
<dbReference type="GO" id="GO:0005524">
    <property type="term" value="F:ATP binding"/>
    <property type="evidence" value="ECO:0007669"/>
    <property type="project" value="UniProtKB-KW"/>
</dbReference>
<dbReference type="InterPro" id="IPR027417">
    <property type="entry name" value="P-loop_NTPase"/>
</dbReference>
<evidence type="ECO:0000313" key="5">
    <source>
        <dbReference type="EMBL" id="ACD04004.1"/>
    </source>
</evidence>
<dbReference type="EMBL" id="CP001071">
    <property type="protein sequence ID" value="ACD04004.1"/>
    <property type="molecule type" value="Genomic_DNA"/>
</dbReference>
<keyword evidence="2" id="KW-0547">Nucleotide-binding</keyword>
<keyword evidence="1" id="KW-0813">Transport</keyword>
<dbReference type="SUPFAM" id="SSF52540">
    <property type="entry name" value="P-loop containing nucleoside triphosphate hydrolases"/>
    <property type="match status" value="1"/>
</dbReference>
<proteinExistence type="predicted"/>
<dbReference type="PANTHER" id="PTHR43023:SF6">
    <property type="entry name" value="INTERMEMBRANE PHOSPHOLIPID TRANSPORT SYSTEM ATP-BINDING PROTEIN MLAF"/>
    <property type="match status" value="1"/>
</dbReference>
<dbReference type="SMART" id="SM00382">
    <property type="entry name" value="AAA"/>
    <property type="match status" value="1"/>
</dbReference>
<dbReference type="STRING" id="349741.Amuc_0160"/>
<dbReference type="AlphaFoldDB" id="B2ULW0"/>
<name>B2ULW0_AKKM8</name>
<dbReference type="eggNOG" id="COG1127">
    <property type="taxonomic scope" value="Bacteria"/>
</dbReference>
<accession>B2ULW0</accession>
<evidence type="ECO:0000313" key="6">
    <source>
        <dbReference type="Proteomes" id="UP000001031"/>
    </source>
</evidence>
<dbReference type="PaxDb" id="349741-Amuc_0160"/>
<dbReference type="InterPro" id="IPR003593">
    <property type="entry name" value="AAA+_ATPase"/>
</dbReference>
<evidence type="ECO:0000256" key="2">
    <source>
        <dbReference type="ARBA" id="ARBA00022741"/>
    </source>
</evidence>
<evidence type="ECO:0000259" key="4">
    <source>
        <dbReference type="PROSITE" id="PS50893"/>
    </source>
</evidence>
<organism evidence="5 6">
    <name type="scientific">Akkermansia muciniphila (strain ATCC BAA-835 / DSM 22959 / JCM 33894 / BCRC 81048 / CCUG 64013 / CIP 107961 / Muc)</name>
    <dbReference type="NCBI Taxonomy" id="349741"/>
    <lineage>
        <taxon>Bacteria</taxon>
        <taxon>Pseudomonadati</taxon>
        <taxon>Verrucomicrobiota</taxon>
        <taxon>Verrucomicrobiia</taxon>
        <taxon>Verrucomicrobiales</taxon>
        <taxon>Akkermansiaceae</taxon>
        <taxon>Akkermansia</taxon>
    </lineage>
</organism>
<dbReference type="OrthoDB" id="9772862at2"/>
<sequence>MQPFIRVHQLRQSFGTQKVLKGVSFDVGKGELMALIGGSGAGKSVILKHLDGLMDPLDGYVEIDGRRISGAPEKIRKQIRSNIGFMFQQGALFDSLSVGENVAFPLREAGIRDENELDTRISAALDSVGLLGQQEKMPASLSGGMIKRVAVARAIITTPECLLYDEPTAGLDPIVTDSISFLIRQICKDKGITTVIVSHDMPSVIRIADKIVYLRNGEVYWTGTPEELLHSKDEILQKFLYGDSGENWAALSGKNENFQRVLLERAERERKQ</sequence>
<dbReference type="Proteomes" id="UP000001031">
    <property type="component" value="Chromosome"/>
</dbReference>
<dbReference type="PANTHER" id="PTHR43023">
    <property type="entry name" value="PROTEIN TRIGALACTOSYLDIACYLGLYCEROL 3, CHLOROPLASTIC"/>
    <property type="match status" value="1"/>
</dbReference>
<feature type="domain" description="ABC transporter" evidence="4">
    <location>
        <begin position="5"/>
        <end position="241"/>
    </location>
</feature>
<keyword evidence="3" id="KW-0067">ATP-binding</keyword>
<dbReference type="PROSITE" id="PS00211">
    <property type="entry name" value="ABC_TRANSPORTER_1"/>
    <property type="match status" value="1"/>
</dbReference>
<dbReference type="BioCyc" id="AMUC349741:G1GBX-185-MONOMER"/>
<dbReference type="InterPro" id="IPR017871">
    <property type="entry name" value="ABC_transporter-like_CS"/>
</dbReference>
<dbReference type="HOGENOM" id="CLU_000604_1_22_0"/>
<dbReference type="KEGG" id="amu:Amuc_0160"/>
<dbReference type="Pfam" id="PF00005">
    <property type="entry name" value="ABC_tran"/>
    <property type="match status" value="1"/>
</dbReference>
<protein>
    <submittedName>
        <fullName evidence="5">ABC transporter related</fullName>
    </submittedName>
</protein>
<evidence type="ECO:0000256" key="1">
    <source>
        <dbReference type="ARBA" id="ARBA00022448"/>
    </source>
</evidence>